<keyword evidence="3" id="KW-1185">Reference proteome</keyword>
<feature type="compositionally biased region" description="Pro residues" evidence="1">
    <location>
        <begin position="11"/>
        <end position="28"/>
    </location>
</feature>
<feature type="region of interest" description="Disordered" evidence="1">
    <location>
        <begin position="322"/>
        <end position="342"/>
    </location>
</feature>
<feature type="region of interest" description="Disordered" evidence="1">
    <location>
        <begin position="55"/>
        <end position="78"/>
    </location>
</feature>
<dbReference type="EMBL" id="KV744943">
    <property type="protein sequence ID" value="OCK80843.1"/>
    <property type="molecule type" value="Genomic_DNA"/>
</dbReference>
<evidence type="ECO:0000313" key="2">
    <source>
        <dbReference type="EMBL" id="OCK80843.1"/>
    </source>
</evidence>
<gene>
    <name evidence="2" type="ORF">K432DRAFT_425442</name>
</gene>
<accession>A0A8E2EBM7</accession>
<name>A0A8E2EBM7_9PEZI</name>
<feature type="compositionally biased region" description="Basic and acidic residues" evidence="1">
    <location>
        <begin position="322"/>
        <end position="334"/>
    </location>
</feature>
<feature type="region of interest" description="Disordered" evidence="1">
    <location>
        <begin position="1"/>
        <end position="34"/>
    </location>
</feature>
<dbReference type="PANTHER" id="PTHR42085">
    <property type="entry name" value="F-BOX DOMAIN-CONTAINING PROTEIN"/>
    <property type="match status" value="1"/>
</dbReference>
<protein>
    <submittedName>
        <fullName evidence="2">Uncharacterized protein</fullName>
    </submittedName>
</protein>
<dbReference type="OrthoDB" id="2951834at2759"/>
<proteinExistence type="predicted"/>
<dbReference type="Proteomes" id="UP000250266">
    <property type="component" value="Unassembled WGS sequence"/>
</dbReference>
<sequence length="368" mass="41019">MSSTTLKRAITPPPPQHQSVRPSPPPTIKPQQSRLDYLDLSSPAQALTKEIPTPTSLLSARGLPPSNPASPTLSNTHHNHRSNLAFLSLPFPIRRKIYTLALTLPLQLSVRQNRTPQTYTYTTAIKTNANTRTLLPGFSYALLAPTPNTDQKFSFHTQPPLLQLRNFTPSILCASKRIHAEASPLLYGHNVINLENLTPHSNPPANFNIPLFARRYARHVRHISLTAHALGELTWIATTGFHELKTAYPRLRRLTLLLLLDVWDMVQQGLLKKPGENRGEYVGRLRKWIKGGVFGKGKGSVPGWVGMRVVFGMEGFEEVFGREGKGDGKGKQKEGDEEVFEGEDQLEEFKDTVVETWGGFQRGEGSSK</sequence>
<dbReference type="PANTHER" id="PTHR42085:SF2">
    <property type="entry name" value="F-BOX DOMAIN-CONTAINING PROTEIN"/>
    <property type="match status" value="1"/>
</dbReference>
<evidence type="ECO:0000256" key="1">
    <source>
        <dbReference type="SAM" id="MobiDB-lite"/>
    </source>
</evidence>
<dbReference type="AlphaFoldDB" id="A0A8E2EBM7"/>
<reference evidence="2 3" key="1">
    <citation type="journal article" date="2016" name="Nat. Commun.">
        <title>Ectomycorrhizal ecology is imprinted in the genome of the dominant symbiotic fungus Cenococcum geophilum.</title>
        <authorList>
            <consortium name="DOE Joint Genome Institute"/>
            <person name="Peter M."/>
            <person name="Kohler A."/>
            <person name="Ohm R.A."/>
            <person name="Kuo A."/>
            <person name="Krutzmann J."/>
            <person name="Morin E."/>
            <person name="Arend M."/>
            <person name="Barry K.W."/>
            <person name="Binder M."/>
            <person name="Choi C."/>
            <person name="Clum A."/>
            <person name="Copeland A."/>
            <person name="Grisel N."/>
            <person name="Haridas S."/>
            <person name="Kipfer T."/>
            <person name="LaButti K."/>
            <person name="Lindquist E."/>
            <person name="Lipzen A."/>
            <person name="Maire R."/>
            <person name="Meier B."/>
            <person name="Mihaltcheva S."/>
            <person name="Molinier V."/>
            <person name="Murat C."/>
            <person name="Poggeler S."/>
            <person name="Quandt C.A."/>
            <person name="Sperisen C."/>
            <person name="Tritt A."/>
            <person name="Tisserant E."/>
            <person name="Crous P.W."/>
            <person name="Henrissat B."/>
            <person name="Nehls U."/>
            <person name="Egli S."/>
            <person name="Spatafora J.W."/>
            <person name="Grigoriev I.V."/>
            <person name="Martin F.M."/>
        </authorList>
    </citation>
    <scope>NUCLEOTIDE SEQUENCE [LARGE SCALE GENOMIC DNA]</scope>
    <source>
        <strain evidence="2 3">CBS 459.81</strain>
    </source>
</reference>
<organism evidence="2 3">
    <name type="scientific">Lepidopterella palustris CBS 459.81</name>
    <dbReference type="NCBI Taxonomy" id="1314670"/>
    <lineage>
        <taxon>Eukaryota</taxon>
        <taxon>Fungi</taxon>
        <taxon>Dikarya</taxon>
        <taxon>Ascomycota</taxon>
        <taxon>Pezizomycotina</taxon>
        <taxon>Dothideomycetes</taxon>
        <taxon>Pleosporomycetidae</taxon>
        <taxon>Mytilinidiales</taxon>
        <taxon>Argynnaceae</taxon>
        <taxon>Lepidopterella</taxon>
    </lineage>
</organism>
<evidence type="ECO:0000313" key="3">
    <source>
        <dbReference type="Proteomes" id="UP000250266"/>
    </source>
</evidence>
<dbReference type="InterPro" id="IPR038883">
    <property type="entry name" value="AN11006-like"/>
</dbReference>